<dbReference type="AlphaFoldDB" id="A0A1G7TP55"/>
<keyword evidence="1" id="KW-1133">Transmembrane helix</keyword>
<dbReference type="EMBL" id="FNCP01000002">
    <property type="protein sequence ID" value="SDG37133.1"/>
    <property type="molecule type" value="Genomic_DNA"/>
</dbReference>
<keyword evidence="1" id="KW-0472">Membrane</keyword>
<accession>A0A1G7TP55</accession>
<sequence>MTRLIMVLLEIAVAYSGLGIFIDLRKSKF</sequence>
<dbReference type="Proteomes" id="UP000198656">
    <property type="component" value="Unassembled WGS sequence"/>
</dbReference>
<gene>
    <name evidence="2" type="ORF">SAMN05443529_102306</name>
</gene>
<proteinExistence type="predicted"/>
<organism evidence="2 3">
    <name type="scientific">Desulfosporosinus hippei DSM 8344</name>
    <dbReference type="NCBI Taxonomy" id="1121419"/>
    <lineage>
        <taxon>Bacteria</taxon>
        <taxon>Bacillati</taxon>
        <taxon>Bacillota</taxon>
        <taxon>Clostridia</taxon>
        <taxon>Eubacteriales</taxon>
        <taxon>Desulfitobacteriaceae</taxon>
        <taxon>Desulfosporosinus</taxon>
    </lineage>
</organism>
<protein>
    <submittedName>
        <fullName evidence="2">Uncharacterized protein</fullName>
    </submittedName>
</protein>
<feature type="transmembrane region" description="Helical" evidence="1">
    <location>
        <begin position="6"/>
        <end position="24"/>
    </location>
</feature>
<keyword evidence="3" id="KW-1185">Reference proteome</keyword>
<reference evidence="3" key="1">
    <citation type="submission" date="2016-10" db="EMBL/GenBank/DDBJ databases">
        <authorList>
            <person name="Varghese N."/>
            <person name="Submissions S."/>
        </authorList>
    </citation>
    <scope>NUCLEOTIDE SEQUENCE [LARGE SCALE GENOMIC DNA]</scope>
    <source>
        <strain evidence="3">DSM 8344</strain>
    </source>
</reference>
<keyword evidence="1" id="KW-0812">Transmembrane</keyword>
<evidence type="ECO:0000313" key="2">
    <source>
        <dbReference type="EMBL" id="SDG37133.1"/>
    </source>
</evidence>
<evidence type="ECO:0000256" key="1">
    <source>
        <dbReference type="SAM" id="Phobius"/>
    </source>
</evidence>
<name>A0A1G7TP55_9FIRM</name>
<evidence type="ECO:0000313" key="3">
    <source>
        <dbReference type="Proteomes" id="UP000198656"/>
    </source>
</evidence>